<evidence type="ECO:0000313" key="1">
    <source>
        <dbReference type="EMBL" id="RKN22019.1"/>
    </source>
</evidence>
<sequence>MRGRRPRACDHRPPPVAPCSWPPPRVRLTIVDGVRPLETTARSPSVITLADLRGYATALPDVVEQPHFRLPGFRVADRLLAHLEKGDAHAIVCVGQAEAGAAAADQPDVYQEVWRNGRIFVGLRVDLARVTEERMRELVEQAWRNRAPKRLVAEYDGR</sequence>
<proteinExistence type="predicted"/>
<protein>
    <recommendedName>
        <fullName evidence="3">MmcQ/YjbR family DNA-binding protein</fullName>
    </recommendedName>
</protein>
<evidence type="ECO:0000313" key="2">
    <source>
        <dbReference type="Proteomes" id="UP000271548"/>
    </source>
</evidence>
<dbReference type="Pfam" id="PF04237">
    <property type="entry name" value="YjbR"/>
    <property type="match status" value="1"/>
</dbReference>
<dbReference type="InterPro" id="IPR058532">
    <property type="entry name" value="YjbR/MT2646/Rv2570-like"/>
</dbReference>
<comment type="caution">
    <text evidence="1">The sequence shown here is derived from an EMBL/GenBank/DDBJ whole genome shotgun (WGS) entry which is preliminary data.</text>
</comment>
<gene>
    <name evidence="1" type="ORF">D7147_04525</name>
</gene>
<reference evidence="1 2" key="1">
    <citation type="submission" date="2018-09" db="EMBL/GenBank/DDBJ databases">
        <title>Micromonospora sp. nov. MS1-9, isolated from a root of Musa sp.</title>
        <authorList>
            <person name="Kuncharoen N."/>
            <person name="Kudo T."/>
            <person name="Ohkuma M."/>
            <person name="Yuki M."/>
            <person name="Tanasupawat S."/>
        </authorList>
    </citation>
    <scope>NUCLEOTIDE SEQUENCE [LARGE SCALE GENOMIC DNA]</scope>
    <source>
        <strain evidence="1 2">NGC1-4</strain>
    </source>
</reference>
<dbReference type="EMBL" id="RAZS01000002">
    <property type="protein sequence ID" value="RKN22019.1"/>
    <property type="molecule type" value="Genomic_DNA"/>
</dbReference>
<dbReference type="Proteomes" id="UP000271548">
    <property type="component" value="Unassembled WGS sequence"/>
</dbReference>
<name>A0ABX9REA6_9ACTN</name>
<keyword evidence="2" id="KW-1185">Reference proteome</keyword>
<evidence type="ECO:0008006" key="3">
    <source>
        <dbReference type="Google" id="ProtNLM"/>
    </source>
</evidence>
<accession>A0ABX9REA6</accession>
<organism evidence="1 2">
    <name type="scientific">Micromonospora musae</name>
    <dbReference type="NCBI Taxonomy" id="1894970"/>
    <lineage>
        <taxon>Bacteria</taxon>
        <taxon>Bacillati</taxon>
        <taxon>Actinomycetota</taxon>
        <taxon>Actinomycetes</taxon>
        <taxon>Micromonosporales</taxon>
        <taxon>Micromonosporaceae</taxon>
        <taxon>Micromonospora</taxon>
    </lineage>
</organism>